<comment type="similarity">
    <text evidence="1">Belongs to the peptidase S33 family.</text>
</comment>
<dbReference type="PANTHER" id="PTHR43248:SF25">
    <property type="entry name" value="AB HYDROLASE-1 DOMAIN-CONTAINING PROTEIN-RELATED"/>
    <property type="match status" value="1"/>
</dbReference>
<dbReference type="Proteomes" id="UP001309876">
    <property type="component" value="Unassembled WGS sequence"/>
</dbReference>
<dbReference type="Gene3D" id="3.40.50.1820">
    <property type="entry name" value="alpha/beta hydrolase"/>
    <property type="match status" value="1"/>
</dbReference>
<keyword evidence="8" id="KW-1185">Reference proteome</keyword>
<evidence type="ECO:0000256" key="3">
    <source>
        <dbReference type="SAM" id="MobiDB-lite"/>
    </source>
</evidence>
<dbReference type="Pfam" id="PF08386">
    <property type="entry name" value="Abhydrolase_4"/>
    <property type="match status" value="1"/>
</dbReference>
<evidence type="ECO:0000259" key="6">
    <source>
        <dbReference type="Pfam" id="PF08386"/>
    </source>
</evidence>
<feature type="domain" description="AB hydrolase-1" evidence="5">
    <location>
        <begin position="91"/>
        <end position="243"/>
    </location>
</feature>
<dbReference type="Pfam" id="PF00561">
    <property type="entry name" value="Abhydrolase_1"/>
    <property type="match status" value="1"/>
</dbReference>
<evidence type="ECO:0000313" key="7">
    <source>
        <dbReference type="EMBL" id="KAK5091652.1"/>
    </source>
</evidence>
<reference evidence="7 8" key="1">
    <citation type="submission" date="2023-08" db="EMBL/GenBank/DDBJ databases">
        <title>Black Yeasts Isolated from many extreme environments.</title>
        <authorList>
            <person name="Coleine C."/>
            <person name="Stajich J.E."/>
            <person name="Selbmann L."/>
        </authorList>
    </citation>
    <scope>NUCLEOTIDE SEQUENCE [LARGE SCALE GENOMIC DNA]</scope>
    <source>
        <strain evidence="7 8">CCFEE 5910</strain>
    </source>
</reference>
<dbReference type="InterPro" id="IPR013595">
    <property type="entry name" value="Pept_S33_TAP-like_C"/>
</dbReference>
<organism evidence="7 8">
    <name type="scientific">Lithohypha guttulata</name>
    <dbReference type="NCBI Taxonomy" id="1690604"/>
    <lineage>
        <taxon>Eukaryota</taxon>
        <taxon>Fungi</taxon>
        <taxon>Dikarya</taxon>
        <taxon>Ascomycota</taxon>
        <taxon>Pezizomycotina</taxon>
        <taxon>Eurotiomycetes</taxon>
        <taxon>Chaetothyriomycetidae</taxon>
        <taxon>Chaetothyriales</taxon>
        <taxon>Trichomeriaceae</taxon>
        <taxon>Lithohypha</taxon>
    </lineage>
</organism>
<accession>A0AAN7YFL2</accession>
<dbReference type="InterPro" id="IPR000073">
    <property type="entry name" value="AB_hydrolase_1"/>
</dbReference>
<evidence type="ECO:0000256" key="4">
    <source>
        <dbReference type="SAM" id="SignalP"/>
    </source>
</evidence>
<dbReference type="PANTHER" id="PTHR43248">
    <property type="entry name" value="2-SUCCINYL-6-HYDROXY-2,4-CYCLOHEXADIENE-1-CARBOXYLATE SYNTHASE"/>
    <property type="match status" value="1"/>
</dbReference>
<keyword evidence="4" id="KW-0732">Signal</keyword>
<evidence type="ECO:0000313" key="8">
    <source>
        <dbReference type="Proteomes" id="UP001309876"/>
    </source>
</evidence>
<feature type="domain" description="Peptidase S33 tripeptidyl aminopeptidase-like C-terminal" evidence="6">
    <location>
        <begin position="413"/>
        <end position="510"/>
    </location>
</feature>
<dbReference type="GO" id="GO:0016787">
    <property type="term" value="F:hydrolase activity"/>
    <property type="evidence" value="ECO:0007669"/>
    <property type="project" value="UniProtKB-KW"/>
</dbReference>
<feature type="signal peptide" evidence="4">
    <location>
        <begin position="1"/>
        <end position="16"/>
    </location>
</feature>
<name>A0AAN7YFL2_9EURO</name>
<sequence length="644" mass="68718">MSILLGVAALTATAIAQSSSCPAGSLPANQRLEWTPCPVNAYGEDGQPYYAPTLECSTIDVPLDYTNSGSEILTLPLVRVPSNSSTPLNRTIIFNPGGPGASGIDSLIGFADDLQAVSGGGYHLVSFDPRGVGLTYPYLCPIADVAIPYSSRPITDPNGLNATYYANAIQGELCAQSPYAEQGQLLGTAFVARDIDAIAQATGEDGRIRYWGMSYGTLLGSTVAAMFPDKIDRMVLDGNINPTDYYHGLGDEAADDVDRELAFFFDSCAQAGPDYCPLSGPQSTGPVLQAVFYDFLNGINNGTYALRDRNGVRISYKRIKSSLFSYLYSAANFPDLAASIFNLYLATQPGTSSTSGKRQEQQEFNVTERLGLAQYPNVLTAITCGEWDEIPAGDLNDFRELVSIYEERSTFGGDQLIGIVFACATWNVTARERFGGEFQNIRTGAPILFVNSDKDPVTPLISAQNSSSGFVDSRVLQHTGAGHCSTAHPSNCVQEKIRSYWQTGTIPDVSEICQPNVANPLVEDVRTPINVTDRTNQTTTNEDEERFSRAVSHLADLLGSSKTSSFEFPTEILERAKTKRSISAPLFGRQATASASCTSMTAVPSSPPITGGSSSSATSAAGRLPTASGGLVLSVLLGALCIFM</sequence>
<dbReference type="EMBL" id="JAVRRJ010000001">
    <property type="protein sequence ID" value="KAK5091652.1"/>
    <property type="molecule type" value="Genomic_DNA"/>
</dbReference>
<dbReference type="AlphaFoldDB" id="A0AAN7YFL2"/>
<dbReference type="InterPro" id="IPR051601">
    <property type="entry name" value="Serine_prot/Carboxylest_S33"/>
</dbReference>
<dbReference type="InterPro" id="IPR029058">
    <property type="entry name" value="AB_hydrolase_fold"/>
</dbReference>
<evidence type="ECO:0000256" key="2">
    <source>
        <dbReference type="ARBA" id="ARBA00022801"/>
    </source>
</evidence>
<feature type="chain" id="PRO_5042928563" evidence="4">
    <location>
        <begin position="17"/>
        <end position="644"/>
    </location>
</feature>
<keyword evidence="2" id="KW-0378">Hydrolase</keyword>
<feature type="region of interest" description="Disordered" evidence="3">
    <location>
        <begin position="598"/>
        <end position="621"/>
    </location>
</feature>
<comment type="caution">
    <text evidence="7">The sequence shown here is derived from an EMBL/GenBank/DDBJ whole genome shotgun (WGS) entry which is preliminary data.</text>
</comment>
<gene>
    <name evidence="7" type="ORF">LTR05_001837</name>
</gene>
<evidence type="ECO:0000259" key="5">
    <source>
        <dbReference type="Pfam" id="PF00561"/>
    </source>
</evidence>
<dbReference type="SUPFAM" id="SSF53474">
    <property type="entry name" value="alpha/beta-Hydrolases"/>
    <property type="match status" value="1"/>
</dbReference>
<protein>
    <submittedName>
        <fullName evidence="7">Uncharacterized protein</fullName>
    </submittedName>
</protein>
<proteinExistence type="inferred from homology"/>
<evidence type="ECO:0000256" key="1">
    <source>
        <dbReference type="ARBA" id="ARBA00010088"/>
    </source>
</evidence>